<dbReference type="STRING" id="1763535.LPB072_01045"/>
<feature type="transmembrane region" description="Helical" evidence="1">
    <location>
        <begin position="132"/>
        <end position="155"/>
    </location>
</feature>
<dbReference type="EMBL" id="CP017476">
    <property type="protein sequence ID" value="AOW11650.1"/>
    <property type="molecule type" value="Genomic_DNA"/>
</dbReference>
<accession>A0A167GQ48</accession>
<feature type="transmembrane region" description="Helical" evidence="1">
    <location>
        <begin position="67"/>
        <end position="90"/>
    </location>
</feature>
<reference evidence="3 4" key="1">
    <citation type="submission" date="2016-02" db="EMBL/GenBank/DDBJ databases">
        <title>Draft genome sequence of Hydrogenophaga sp. LPB0072.</title>
        <authorList>
            <person name="Shin S.-K."/>
            <person name="Yi H."/>
        </authorList>
    </citation>
    <scope>NUCLEOTIDE SEQUENCE [LARGE SCALE GENOMIC DNA]</scope>
    <source>
        <strain evidence="3 4">LPB0072</strain>
    </source>
</reference>
<keyword evidence="1" id="KW-0812">Transmembrane</keyword>
<dbReference type="AlphaFoldDB" id="A0A167GQ48"/>
<dbReference type="Proteomes" id="UP000185657">
    <property type="component" value="Unassembled WGS sequence"/>
</dbReference>
<dbReference type="Proteomes" id="UP000185680">
    <property type="component" value="Chromosome"/>
</dbReference>
<name>A0A167GQ48_9BURK</name>
<dbReference type="EMBL" id="LVWD01000037">
    <property type="protein sequence ID" value="OAD39743.1"/>
    <property type="molecule type" value="Genomic_DNA"/>
</dbReference>
<keyword evidence="1" id="KW-0472">Membrane</keyword>
<protein>
    <submittedName>
        <fullName evidence="2">Uncharacterized protein</fullName>
    </submittedName>
</protein>
<keyword evidence="4" id="KW-1185">Reference proteome</keyword>
<organism evidence="2 5">
    <name type="scientific">Hydrogenophaga crassostreae</name>
    <dbReference type="NCBI Taxonomy" id="1763535"/>
    <lineage>
        <taxon>Bacteria</taxon>
        <taxon>Pseudomonadati</taxon>
        <taxon>Pseudomonadota</taxon>
        <taxon>Betaproteobacteria</taxon>
        <taxon>Burkholderiales</taxon>
        <taxon>Comamonadaceae</taxon>
        <taxon>Hydrogenophaga</taxon>
    </lineage>
</organism>
<keyword evidence="1" id="KW-1133">Transmembrane helix</keyword>
<evidence type="ECO:0000313" key="5">
    <source>
        <dbReference type="Proteomes" id="UP000185680"/>
    </source>
</evidence>
<evidence type="ECO:0000313" key="2">
    <source>
        <dbReference type="EMBL" id="AOW11650.1"/>
    </source>
</evidence>
<gene>
    <name evidence="2" type="ORF">LPB072_01045</name>
    <name evidence="3" type="ORF">LPB72_19310</name>
</gene>
<proteinExistence type="predicted"/>
<dbReference type="KEGG" id="hyl:LPB072_01045"/>
<evidence type="ECO:0000256" key="1">
    <source>
        <dbReference type="SAM" id="Phobius"/>
    </source>
</evidence>
<evidence type="ECO:0000313" key="4">
    <source>
        <dbReference type="Proteomes" id="UP000185657"/>
    </source>
</evidence>
<evidence type="ECO:0000313" key="3">
    <source>
        <dbReference type="EMBL" id="OAD39743.1"/>
    </source>
</evidence>
<sequence>MNEQTTQQASAVSETSATIIASLSASDWTLSQEREFIENLYVARFNFFIVVFSLFLTAGFANTFTTYKAAVFIAGAVILTMLWLTLYRAYLKLDRVLRIIFRDKPDHVTSKIERIMNLEGFKPKYRVSRLMGVYLPLFCIGLMLSAALAVGTGLLK</sequence>
<reference evidence="2 5" key="2">
    <citation type="submission" date="2016-10" db="EMBL/GenBank/DDBJ databases">
        <title>Hydorgenophaga sp. LPB0072 isolated from gastropod.</title>
        <authorList>
            <person name="Kim E."/>
            <person name="Yi H."/>
        </authorList>
    </citation>
    <scope>NUCLEOTIDE SEQUENCE [LARGE SCALE GENOMIC DNA]</scope>
    <source>
        <strain evidence="2 5">LPB0072</strain>
    </source>
</reference>
<dbReference type="RefSeq" id="WP_066094976.1">
    <property type="nucleotide sequence ID" value="NZ_CP017476.1"/>
</dbReference>
<feature type="transmembrane region" description="Helical" evidence="1">
    <location>
        <begin position="41"/>
        <end position="61"/>
    </location>
</feature>